<accession>A0A3M6YCN0</accession>
<dbReference type="InterPro" id="IPR018608">
    <property type="entry name" value="Gti1/Pac2"/>
</dbReference>
<name>A0A3M6YCN0_HORWE</name>
<feature type="compositionally biased region" description="Polar residues" evidence="1">
    <location>
        <begin position="312"/>
        <end position="349"/>
    </location>
</feature>
<dbReference type="PANTHER" id="PTHR28027:SF1">
    <property type="entry name" value="CAMP INDEPENDENT REGULATORY PROTEIN (AFU_ORTHOLOGUE AFUA_3G09640)"/>
    <property type="match status" value="1"/>
</dbReference>
<proteinExistence type="predicted"/>
<dbReference type="GO" id="GO:0003677">
    <property type="term" value="F:DNA binding"/>
    <property type="evidence" value="ECO:0007669"/>
    <property type="project" value="TreeGrafter"/>
</dbReference>
<sequence length="379" mass="41888">MGLLRRVQRRLSEKERQSIKSGSVFVWDEREAGVRRWTDGKSWSASRVSGSFLTYREMEGKRVSSSVEKNANRDGVQDGQQQTDVDEGPDGYKCKPNGLMKQSISITTENGQDLHLISYFSQASPNAQNLMQPSSGPQLKRITPEKGYTPYYHTHGPGSGHSPLQNTKYHPLDGQNPPMTAFDWPPPPMSNSLPLPPLQGQYRQLPQNGYHNGHQYPANPCYSHQPLPLQTPQSQPRALQAYSLPAQQPQQPQRTPPLQQQAQPYTPSASPTSADASQQNGDTKRQDFYQLAAASAGDQRAEAEAPSSSPAQTGASGTKIPSISAMLNDSEGGQTAPKTGDRSSTSPRLSQDILMHELDFEANHDVQVLRILDKRPFRY</sequence>
<dbReference type="OrthoDB" id="5572844at2759"/>
<feature type="compositionally biased region" description="Polar residues" evidence="1">
    <location>
        <begin position="201"/>
        <end position="210"/>
    </location>
</feature>
<dbReference type="EMBL" id="QWIL01001687">
    <property type="protein sequence ID" value="RMY00612.1"/>
    <property type="molecule type" value="Genomic_DNA"/>
</dbReference>
<feature type="region of interest" description="Disordered" evidence="1">
    <location>
        <begin position="130"/>
        <end position="349"/>
    </location>
</feature>
<evidence type="ECO:0000313" key="2">
    <source>
        <dbReference type="EMBL" id="RMY00612.1"/>
    </source>
</evidence>
<organism evidence="2 3">
    <name type="scientific">Hortaea werneckii</name>
    <name type="common">Black yeast</name>
    <name type="synonym">Cladosporium werneckii</name>
    <dbReference type="NCBI Taxonomy" id="91943"/>
    <lineage>
        <taxon>Eukaryota</taxon>
        <taxon>Fungi</taxon>
        <taxon>Dikarya</taxon>
        <taxon>Ascomycota</taxon>
        <taxon>Pezizomycotina</taxon>
        <taxon>Dothideomycetes</taxon>
        <taxon>Dothideomycetidae</taxon>
        <taxon>Mycosphaerellales</taxon>
        <taxon>Teratosphaeriaceae</taxon>
        <taxon>Hortaea</taxon>
    </lineage>
</organism>
<dbReference type="AlphaFoldDB" id="A0A3M6YCN0"/>
<reference evidence="2 3" key="1">
    <citation type="journal article" date="2018" name="BMC Genomics">
        <title>Genomic evidence for intraspecific hybridization in a clonal and extremely halotolerant yeast.</title>
        <authorList>
            <person name="Gostincar C."/>
            <person name="Stajich J.E."/>
            <person name="Zupancic J."/>
            <person name="Zalar P."/>
            <person name="Gunde-Cimerman N."/>
        </authorList>
    </citation>
    <scope>NUCLEOTIDE SEQUENCE [LARGE SCALE GENOMIC DNA]</scope>
    <source>
        <strain evidence="2 3">EXF-6669</strain>
    </source>
</reference>
<protein>
    <recommendedName>
        <fullName evidence="4">cAMP-independent regulatory protein pac2</fullName>
    </recommendedName>
</protein>
<dbReference type="PANTHER" id="PTHR28027">
    <property type="entry name" value="TRANSCRIPTIONAL REGULATOR MIT1"/>
    <property type="match status" value="1"/>
</dbReference>
<gene>
    <name evidence="2" type="ORF">D0867_11684</name>
</gene>
<feature type="compositionally biased region" description="Pro residues" evidence="1">
    <location>
        <begin position="184"/>
        <end position="197"/>
    </location>
</feature>
<feature type="compositionally biased region" description="Low complexity" evidence="1">
    <location>
        <begin position="225"/>
        <end position="279"/>
    </location>
</feature>
<dbReference type="Pfam" id="PF09729">
    <property type="entry name" value="Gti1_Pac2"/>
    <property type="match status" value="1"/>
</dbReference>
<evidence type="ECO:0000256" key="1">
    <source>
        <dbReference type="SAM" id="MobiDB-lite"/>
    </source>
</evidence>
<comment type="caution">
    <text evidence="2">The sequence shown here is derived from an EMBL/GenBank/DDBJ whole genome shotgun (WGS) entry which is preliminary data.</text>
</comment>
<evidence type="ECO:0000313" key="3">
    <source>
        <dbReference type="Proteomes" id="UP000271337"/>
    </source>
</evidence>
<evidence type="ECO:0008006" key="4">
    <source>
        <dbReference type="Google" id="ProtNLM"/>
    </source>
</evidence>
<feature type="region of interest" description="Disordered" evidence="1">
    <location>
        <begin position="59"/>
        <end position="91"/>
    </location>
</feature>
<dbReference type="Proteomes" id="UP000271337">
    <property type="component" value="Unassembled WGS sequence"/>
</dbReference>